<dbReference type="OrthoDB" id="276546at2759"/>
<dbReference type="Pfam" id="PF00724">
    <property type="entry name" value="Oxidored_FMN"/>
    <property type="match status" value="1"/>
</dbReference>
<dbReference type="InterPro" id="IPR013785">
    <property type="entry name" value="Aldolase_TIM"/>
</dbReference>
<keyword evidence="4" id="KW-1185">Reference proteome</keyword>
<name>A0A168GM33_CORDF</name>
<dbReference type="STRING" id="1081108.A0A168GM33"/>
<sequence length="182" mass="19648">MSSSKRFQPITVGNAKLHRIVMAPLKRFRSVDNNIPLPNMLEYHTQRASTSGTLIIAEATQISPQHCGGPSAPGLWNAAQIESWSKIAEAVHSQGCAIYCQLCAPGRAGRLEGYPLYSSSTVPMEASVGICFSNWGNQSPILVAGGFDGESARSAVDGEYQQHDTLVVFGRCFVSTPDWSFV</sequence>
<gene>
    <name evidence="3" type="ORF">LEL_06348</name>
</gene>
<dbReference type="Gene3D" id="3.20.20.70">
    <property type="entry name" value="Aldolase class I"/>
    <property type="match status" value="1"/>
</dbReference>
<evidence type="ECO:0000256" key="1">
    <source>
        <dbReference type="ARBA" id="ARBA00022630"/>
    </source>
</evidence>
<reference evidence="3 4" key="1">
    <citation type="journal article" date="2016" name="Genome Biol. Evol.">
        <title>Divergent and convergent evolution of fungal pathogenicity.</title>
        <authorList>
            <person name="Shang Y."/>
            <person name="Xiao G."/>
            <person name="Zheng P."/>
            <person name="Cen K."/>
            <person name="Zhan S."/>
            <person name="Wang C."/>
        </authorList>
    </citation>
    <scope>NUCLEOTIDE SEQUENCE [LARGE SCALE GENOMIC DNA]</scope>
    <source>
        <strain evidence="3 4">RCEF 1005</strain>
    </source>
</reference>
<comment type="caution">
    <text evidence="3">The sequence shown here is derived from an EMBL/GenBank/DDBJ whole genome shotgun (WGS) entry which is preliminary data.</text>
</comment>
<proteinExistence type="predicted"/>
<feature type="domain" description="NADH:flavin oxidoreductase/NADH oxidase N-terminal" evidence="2">
    <location>
        <begin position="7"/>
        <end position="116"/>
    </location>
</feature>
<dbReference type="PANTHER" id="PTHR22893:SF91">
    <property type="entry name" value="NADPH DEHYDROGENASE 2-RELATED"/>
    <property type="match status" value="1"/>
</dbReference>
<dbReference type="EMBL" id="AZHF01000004">
    <property type="protein sequence ID" value="OAA76664.1"/>
    <property type="molecule type" value="Genomic_DNA"/>
</dbReference>
<dbReference type="AlphaFoldDB" id="A0A168GM33"/>
<protein>
    <submittedName>
        <fullName evidence="3">NADPH dehydrogenase</fullName>
    </submittedName>
</protein>
<dbReference type="SUPFAM" id="SSF51395">
    <property type="entry name" value="FMN-linked oxidoreductases"/>
    <property type="match status" value="1"/>
</dbReference>
<keyword evidence="1" id="KW-0285">Flavoprotein</keyword>
<accession>A0A168GM33</accession>
<dbReference type="Proteomes" id="UP000076881">
    <property type="component" value="Unassembled WGS sequence"/>
</dbReference>
<dbReference type="GO" id="GO:0010181">
    <property type="term" value="F:FMN binding"/>
    <property type="evidence" value="ECO:0007669"/>
    <property type="project" value="InterPro"/>
</dbReference>
<evidence type="ECO:0000313" key="3">
    <source>
        <dbReference type="EMBL" id="OAA76664.1"/>
    </source>
</evidence>
<dbReference type="InterPro" id="IPR045247">
    <property type="entry name" value="Oye-like"/>
</dbReference>
<dbReference type="InterPro" id="IPR001155">
    <property type="entry name" value="OxRdtase_FMN_N"/>
</dbReference>
<evidence type="ECO:0000313" key="4">
    <source>
        <dbReference type="Proteomes" id="UP000076881"/>
    </source>
</evidence>
<dbReference type="PANTHER" id="PTHR22893">
    <property type="entry name" value="NADH OXIDOREDUCTASE-RELATED"/>
    <property type="match status" value="1"/>
</dbReference>
<organism evidence="3 4">
    <name type="scientific">Akanthomyces lecanii RCEF 1005</name>
    <dbReference type="NCBI Taxonomy" id="1081108"/>
    <lineage>
        <taxon>Eukaryota</taxon>
        <taxon>Fungi</taxon>
        <taxon>Dikarya</taxon>
        <taxon>Ascomycota</taxon>
        <taxon>Pezizomycotina</taxon>
        <taxon>Sordariomycetes</taxon>
        <taxon>Hypocreomycetidae</taxon>
        <taxon>Hypocreales</taxon>
        <taxon>Cordycipitaceae</taxon>
        <taxon>Akanthomyces</taxon>
        <taxon>Cordyceps confragosa</taxon>
    </lineage>
</organism>
<evidence type="ECO:0000259" key="2">
    <source>
        <dbReference type="Pfam" id="PF00724"/>
    </source>
</evidence>
<dbReference type="GO" id="GO:0003959">
    <property type="term" value="F:NADPH dehydrogenase activity"/>
    <property type="evidence" value="ECO:0007669"/>
    <property type="project" value="TreeGrafter"/>
</dbReference>